<keyword evidence="7" id="KW-0627">Porphyrin biosynthesis</keyword>
<dbReference type="PANTHER" id="PTHR10755:SF0">
    <property type="entry name" value="OXYGEN-DEPENDENT COPROPORPHYRINOGEN-III OXIDASE, MITOCHONDRIAL"/>
    <property type="match status" value="1"/>
</dbReference>
<organism evidence="8 9">
    <name type="scientific">SAR86 cluster bacterium</name>
    <dbReference type="NCBI Taxonomy" id="2030880"/>
    <lineage>
        <taxon>Bacteria</taxon>
        <taxon>Pseudomonadati</taxon>
        <taxon>Pseudomonadota</taxon>
        <taxon>Gammaproteobacteria</taxon>
        <taxon>SAR86 cluster</taxon>
    </lineage>
</organism>
<dbReference type="SUPFAM" id="SSF102886">
    <property type="entry name" value="Coproporphyrinogen III oxidase"/>
    <property type="match status" value="1"/>
</dbReference>
<evidence type="ECO:0000256" key="4">
    <source>
        <dbReference type="ARBA" id="ARBA00012869"/>
    </source>
</evidence>
<name>A0A937I4I2_9GAMM</name>
<sequence>MTSSLDEKKDSASQWFRSLRDQFCAAFEELDGGKFERKKWNHKGSGGGEISILKGKVFEKVGVNISTVAGEFSDDFKSQIKGTEKSAEYWASGISLVAHMQSPKVPAFHFNTRFLATGENWFGGGTDMTPSIPDEKEAELFHAKLKEACDKSDNNYYSNFKKNCDEYFYLAHRDEPRGVGGIFFDHLNTGNWEDDFDFVKELGSTTLNIIKETVSSKKDLDWTEEEKEQQLIKRGRYVEFNLIWDRGTLFGLKTGGSTEAILMSMPPSAKWI</sequence>
<comment type="pathway">
    <text evidence="1">Porphyrin-containing compound metabolism; protoporphyrin-IX biosynthesis; protoporphyrinogen-IX from coproporphyrinogen-III (O2 route): step 1/1.</text>
</comment>
<evidence type="ECO:0000313" key="9">
    <source>
        <dbReference type="Proteomes" id="UP000744438"/>
    </source>
</evidence>
<evidence type="ECO:0000256" key="1">
    <source>
        <dbReference type="ARBA" id="ARBA00005168"/>
    </source>
</evidence>
<proteinExistence type="inferred from homology"/>
<reference evidence="8" key="1">
    <citation type="submission" date="2020-10" db="EMBL/GenBank/DDBJ databases">
        <title>Microbiome of the Black Sea water column analyzed by genome centric metagenomics.</title>
        <authorList>
            <person name="Cabello-Yeves P.J."/>
            <person name="Callieri C."/>
            <person name="Picazo A."/>
            <person name="Mehrshad M."/>
            <person name="Haro-Moreno J.M."/>
            <person name="Roda-Garcia J."/>
            <person name="Dzembekova N."/>
            <person name="Slabakova V."/>
            <person name="Slabakova N."/>
            <person name="Moncheva S."/>
            <person name="Rodriguez-Valera F."/>
        </authorList>
    </citation>
    <scope>NUCLEOTIDE SEQUENCE</scope>
    <source>
        <strain evidence="8">BS307-5m-G49</strain>
    </source>
</reference>
<dbReference type="PIRSF" id="PIRSF000166">
    <property type="entry name" value="Coproporphyri_ox"/>
    <property type="match status" value="1"/>
</dbReference>
<dbReference type="InterPro" id="IPR036406">
    <property type="entry name" value="Coprogen_oxidase_aer_sf"/>
</dbReference>
<dbReference type="PRINTS" id="PR00073">
    <property type="entry name" value="COPRGNOXDASE"/>
</dbReference>
<dbReference type="GO" id="GO:0005737">
    <property type="term" value="C:cytoplasm"/>
    <property type="evidence" value="ECO:0007669"/>
    <property type="project" value="TreeGrafter"/>
</dbReference>
<evidence type="ECO:0000256" key="3">
    <source>
        <dbReference type="ARBA" id="ARBA00011738"/>
    </source>
</evidence>
<dbReference type="NCBIfam" id="NF003727">
    <property type="entry name" value="PRK05330.1"/>
    <property type="match status" value="1"/>
</dbReference>
<comment type="similarity">
    <text evidence="2">Belongs to the aerobic coproporphyrinogen-III oxidase family.</text>
</comment>
<dbReference type="Pfam" id="PF01218">
    <property type="entry name" value="Coprogen_oxidas"/>
    <property type="match status" value="1"/>
</dbReference>
<evidence type="ECO:0000313" key="8">
    <source>
        <dbReference type="EMBL" id="MBL6811693.1"/>
    </source>
</evidence>
<evidence type="ECO:0000256" key="2">
    <source>
        <dbReference type="ARBA" id="ARBA00010644"/>
    </source>
</evidence>
<comment type="caution">
    <text evidence="8">The sequence shown here is derived from an EMBL/GenBank/DDBJ whole genome shotgun (WGS) entry which is preliminary data.</text>
</comment>
<dbReference type="Gene3D" id="3.40.1500.10">
    <property type="entry name" value="Coproporphyrinogen III oxidase, aerobic"/>
    <property type="match status" value="1"/>
</dbReference>
<comment type="subunit">
    <text evidence="3">Homodimer.</text>
</comment>
<keyword evidence="5 8" id="KW-0560">Oxidoreductase</keyword>
<dbReference type="GO" id="GO:0004109">
    <property type="term" value="F:coproporphyrinogen oxidase activity"/>
    <property type="evidence" value="ECO:0007669"/>
    <property type="project" value="UniProtKB-EC"/>
</dbReference>
<dbReference type="PANTHER" id="PTHR10755">
    <property type="entry name" value="COPROPORPHYRINOGEN III OXIDASE, MITOCHONDRIAL"/>
    <property type="match status" value="1"/>
</dbReference>
<evidence type="ECO:0000256" key="6">
    <source>
        <dbReference type="ARBA" id="ARBA00023133"/>
    </source>
</evidence>
<dbReference type="EMBL" id="JADHQC010000008">
    <property type="protein sequence ID" value="MBL6811693.1"/>
    <property type="molecule type" value="Genomic_DNA"/>
</dbReference>
<dbReference type="AlphaFoldDB" id="A0A937I4I2"/>
<keyword evidence="6" id="KW-0350">Heme biosynthesis</keyword>
<dbReference type="InterPro" id="IPR001260">
    <property type="entry name" value="Coprogen_oxidase_aer"/>
</dbReference>
<dbReference type="GO" id="GO:0006782">
    <property type="term" value="P:protoporphyrinogen IX biosynthetic process"/>
    <property type="evidence" value="ECO:0007669"/>
    <property type="project" value="TreeGrafter"/>
</dbReference>
<evidence type="ECO:0000256" key="7">
    <source>
        <dbReference type="ARBA" id="ARBA00023244"/>
    </source>
</evidence>
<evidence type="ECO:0000256" key="5">
    <source>
        <dbReference type="ARBA" id="ARBA00023002"/>
    </source>
</evidence>
<protein>
    <recommendedName>
        <fullName evidence="4">coproporphyrinogen oxidase</fullName>
        <ecNumber evidence="4">1.3.3.3</ecNumber>
    </recommendedName>
</protein>
<dbReference type="EC" id="1.3.3.3" evidence="4"/>
<accession>A0A937I4I2</accession>
<dbReference type="Proteomes" id="UP000744438">
    <property type="component" value="Unassembled WGS sequence"/>
</dbReference>
<gene>
    <name evidence="8" type="primary">hemF</name>
    <name evidence="8" type="ORF">ISQ63_02280</name>
</gene>